<protein>
    <submittedName>
        <fullName evidence="1">Uncharacterized protein</fullName>
    </submittedName>
</protein>
<evidence type="ECO:0000313" key="1">
    <source>
        <dbReference type="EMBL" id="KAG5641176.1"/>
    </source>
</evidence>
<dbReference type="EMBL" id="JABCKV010000370">
    <property type="protein sequence ID" value="KAG5641176.1"/>
    <property type="molecule type" value="Genomic_DNA"/>
</dbReference>
<keyword evidence="2" id="KW-1185">Reference proteome</keyword>
<evidence type="ECO:0000313" key="2">
    <source>
        <dbReference type="Proteomes" id="UP000775547"/>
    </source>
</evidence>
<reference evidence="1" key="1">
    <citation type="submission" date="2020-07" db="EMBL/GenBank/DDBJ databases">
        <authorList>
            <person name="Nieuwenhuis M."/>
            <person name="Van De Peppel L.J.J."/>
        </authorList>
    </citation>
    <scope>NUCLEOTIDE SEQUENCE</scope>
    <source>
        <strain evidence="1">AP01</strain>
        <tissue evidence="1">Mycelium</tissue>
    </source>
</reference>
<proteinExistence type="predicted"/>
<gene>
    <name evidence="1" type="ORF">DXG03_005852</name>
</gene>
<dbReference type="AlphaFoldDB" id="A0A9P7KAS9"/>
<name>A0A9P7KAS9_9AGAR</name>
<comment type="caution">
    <text evidence="1">The sequence shown here is derived from an EMBL/GenBank/DDBJ whole genome shotgun (WGS) entry which is preliminary data.</text>
</comment>
<accession>A0A9P7KAS9</accession>
<reference evidence="1" key="2">
    <citation type="submission" date="2021-10" db="EMBL/GenBank/DDBJ databases">
        <title>Phylogenomics reveals ancestral predisposition of the termite-cultivated fungus Termitomyces towards a domesticated lifestyle.</title>
        <authorList>
            <person name="Auxier B."/>
            <person name="Grum-Grzhimaylo A."/>
            <person name="Cardenas M.E."/>
            <person name="Lodge J.D."/>
            <person name="Laessoe T."/>
            <person name="Pedersen O."/>
            <person name="Smith M.E."/>
            <person name="Kuyper T.W."/>
            <person name="Franco-Molano E.A."/>
            <person name="Baroni T.J."/>
            <person name="Aanen D.K."/>
        </authorList>
    </citation>
    <scope>NUCLEOTIDE SEQUENCE</scope>
    <source>
        <strain evidence="1">AP01</strain>
        <tissue evidence="1">Mycelium</tissue>
    </source>
</reference>
<organism evidence="1 2">
    <name type="scientific">Asterophora parasitica</name>
    <dbReference type="NCBI Taxonomy" id="117018"/>
    <lineage>
        <taxon>Eukaryota</taxon>
        <taxon>Fungi</taxon>
        <taxon>Dikarya</taxon>
        <taxon>Basidiomycota</taxon>
        <taxon>Agaricomycotina</taxon>
        <taxon>Agaricomycetes</taxon>
        <taxon>Agaricomycetidae</taxon>
        <taxon>Agaricales</taxon>
        <taxon>Tricholomatineae</taxon>
        <taxon>Lyophyllaceae</taxon>
        <taxon>Asterophora</taxon>
    </lineage>
</organism>
<sequence>MTTRNTSARARAIFGELVRAPPVTLSAELGKYTLDLAVIKIDTQTLDADNCRGNAINIDPKYTNHQSMDRIPESALIPPMLDANKDLSALIVFKNGDTTGTTIGMANLSAFSTQGSCAADAFNRIGGIITGGCGANEKSGLTYSFITKTLHSTKRFENAHLNRVIA</sequence>
<dbReference type="Proteomes" id="UP000775547">
    <property type="component" value="Unassembled WGS sequence"/>
</dbReference>
<dbReference type="OrthoDB" id="5424209at2759"/>